<gene>
    <name evidence="2" type="ORF">B0T14DRAFT_139654</name>
</gene>
<evidence type="ECO:0000256" key="1">
    <source>
        <dbReference type="SAM" id="MobiDB-lite"/>
    </source>
</evidence>
<protein>
    <submittedName>
        <fullName evidence="2">Uncharacterized protein</fullName>
    </submittedName>
</protein>
<evidence type="ECO:0000313" key="3">
    <source>
        <dbReference type="Proteomes" id="UP001175000"/>
    </source>
</evidence>
<comment type="caution">
    <text evidence="2">The sequence shown here is derived from an EMBL/GenBank/DDBJ whole genome shotgun (WGS) entry which is preliminary data.</text>
</comment>
<dbReference type="Proteomes" id="UP001175000">
    <property type="component" value="Unassembled WGS sequence"/>
</dbReference>
<dbReference type="EMBL" id="JAULSU010000002">
    <property type="protein sequence ID" value="KAK0627590.1"/>
    <property type="molecule type" value="Genomic_DNA"/>
</dbReference>
<dbReference type="AlphaFoldDB" id="A0AA40C784"/>
<name>A0AA40C784_9PEZI</name>
<reference evidence="2" key="1">
    <citation type="submission" date="2023-06" db="EMBL/GenBank/DDBJ databases">
        <title>Genome-scale phylogeny and comparative genomics of the fungal order Sordariales.</title>
        <authorList>
            <consortium name="Lawrence Berkeley National Laboratory"/>
            <person name="Hensen N."/>
            <person name="Bonometti L."/>
            <person name="Westerberg I."/>
            <person name="Brannstrom I.O."/>
            <person name="Guillou S."/>
            <person name="Cros-Aarteil S."/>
            <person name="Calhoun S."/>
            <person name="Haridas S."/>
            <person name="Kuo A."/>
            <person name="Mondo S."/>
            <person name="Pangilinan J."/>
            <person name="Riley R."/>
            <person name="Labutti K."/>
            <person name="Andreopoulos B."/>
            <person name="Lipzen A."/>
            <person name="Chen C."/>
            <person name="Yanf M."/>
            <person name="Daum C."/>
            <person name="Ng V."/>
            <person name="Clum A."/>
            <person name="Steindorff A."/>
            <person name="Ohm R."/>
            <person name="Martin F."/>
            <person name="Silar P."/>
            <person name="Natvig D."/>
            <person name="Lalanne C."/>
            <person name="Gautier V."/>
            <person name="Ament-Velasquez S.L."/>
            <person name="Kruys A."/>
            <person name="Hutchinson M.I."/>
            <person name="Powell A.J."/>
            <person name="Barry K."/>
            <person name="Miller A.N."/>
            <person name="Grigoriev I.V."/>
            <person name="Debuchy R."/>
            <person name="Gladieux P."/>
            <person name="Thoren M.H."/>
            <person name="Johannesson H."/>
        </authorList>
    </citation>
    <scope>NUCLEOTIDE SEQUENCE</scope>
    <source>
        <strain evidence="2">CBS 606.72</strain>
    </source>
</reference>
<proteinExistence type="predicted"/>
<feature type="compositionally biased region" description="Polar residues" evidence="1">
    <location>
        <begin position="50"/>
        <end position="59"/>
    </location>
</feature>
<organism evidence="2 3">
    <name type="scientific">Immersiella caudata</name>
    <dbReference type="NCBI Taxonomy" id="314043"/>
    <lineage>
        <taxon>Eukaryota</taxon>
        <taxon>Fungi</taxon>
        <taxon>Dikarya</taxon>
        <taxon>Ascomycota</taxon>
        <taxon>Pezizomycotina</taxon>
        <taxon>Sordariomycetes</taxon>
        <taxon>Sordariomycetidae</taxon>
        <taxon>Sordariales</taxon>
        <taxon>Lasiosphaeriaceae</taxon>
        <taxon>Immersiella</taxon>
    </lineage>
</organism>
<feature type="region of interest" description="Disordered" evidence="1">
    <location>
        <begin position="38"/>
        <end position="92"/>
    </location>
</feature>
<keyword evidence="3" id="KW-1185">Reference proteome</keyword>
<accession>A0AA40C784</accession>
<sequence length="158" mass="17877">MLRWGCFRSVLPRFLRYRSGRFLRTGVRAGVLRTSSSPSSYAALHAPSDHQGQSTSAGEQQAIHPPSVMFPLSSSIKSTPTPRPVLSTPSPDKLTLSSFRSVAVSPHLGEILAQPRTPYETAPSPYRQSMRLKRSSGDKYWHWHWHDLVRNRQNLRQN</sequence>
<evidence type="ECO:0000313" key="2">
    <source>
        <dbReference type="EMBL" id="KAK0627590.1"/>
    </source>
</evidence>